<gene>
    <name evidence="2" type="ORF">WJX72_011747</name>
</gene>
<feature type="compositionally biased region" description="Acidic residues" evidence="1">
    <location>
        <begin position="46"/>
        <end position="55"/>
    </location>
</feature>
<accession>A0AAW1RAI4</accession>
<evidence type="ECO:0000313" key="2">
    <source>
        <dbReference type="EMBL" id="KAK9830436.1"/>
    </source>
</evidence>
<protein>
    <submittedName>
        <fullName evidence="2">Uncharacterized protein</fullName>
    </submittedName>
</protein>
<dbReference type="Proteomes" id="UP001489004">
    <property type="component" value="Unassembled WGS sequence"/>
</dbReference>
<name>A0AAW1RAI4_9CHLO</name>
<feature type="compositionally biased region" description="Low complexity" evidence="1">
    <location>
        <begin position="12"/>
        <end position="27"/>
    </location>
</feature>
<reference evidence="2 3" key="1">
    <citation type="journal article" date="2024" name="Nat. Commun.">
        <title>Phylogenomics reveals the evolutionary origins of lichenization in chlorophyte algae.</title>
        <authorList>
            <person name="Puginier C."/>
            <person name="Libourel C."/>
            <person name="Otte J."/>
            <person name="Skaloud P."/>
            <person name="Haon M."/>
            <person name="Grisel S."/>
            <person name="Petersen M."/>
            <person name="Berrin J.G."/>
            <person name="Delaux P.M."/>
            <person name="Dal Grande F."/>
            <person name="Keller J."/>
        </authorList>
    </citation>
    <scope>NUCLEOTIDE SEQUENCE [LARGE SCALE GENOMIC DNA]</scope>
    <source>
        <strain evidence="2 3">SAG 2043</strain>
    </source>
</reference>
<sequence>MPGKPAANGKAGSDSTGSGSSSESGSSSHDDDAKSSGSSGSGSGSDSDDDKDSDDEKSPSPAKGAADAFRTPVLLDPKLAQKHKALLNRPEGLQILLRATSTSKLGNPNGNATPDPASQATPSGQTGNVPSRLGMGGTPGQTPNTDGNRAIVPLNEAQSLEDIAAALARAPSYYRNPNVLKKITKEAVRAIINVERVARGEKHIKTIYNATAKPSWWPLDLFDSKQLDRNREHVEKVYKAAAAYVRKPAAEQ</sequence>
<feature type="region of interest" description="Disordered" evidence="1">
    <location>
        <begin position="1"/>
        <end position="72"/>
    </location>
</feature>
<proteinExistence type="predicted"/>
<evidence type="ECO:0000313" key="3">
    <source>
        <dbReference type="Proteomes" id="UP001489004"/>
    </source>
</evidence>
<dbReference type="AlphaFoldDB" id="A0AAW1RAI4"/>
<dbReference type="EMBL" id="JALJOR010000001">
    <property type="protein sequence ID" value="KAK9830436.1"/>
    <property type="molecule type" value="Genomic_DNA"/>
</dbReference>
<feature type="compositionally biased region" description="Polar residues" evidence="1">
    <location>
        <begin position="102"/>
        <end position="129"/>
    </location>
</feature>
<evidence type="ECO:0000256" key="1">
    <source>
        <dbReference type="SAM" id="MobiDB-lite"/>
    </source>
</evidence>
<keyword evidence="3" id="KW-1185">Reference proteome</keyword>
<organism evidence="2 3">
    <name type="scientific">[Myrmecia] bisecta</name>
    <dbReference type="NCBI Taxonomy" id="41462"/>
    <lineage>
        <taxon>Eukaryota</taxon>
        <taxon>Viridiplantae</taxon>
        <taxon>Chlorophyta</taxon>
        <taxon>core chlorophytes</taxon>
        <taxon>Trebouxiophyceae</taxon>
        <taxon>Trebouxiales</taxon>
        <taxon>Trebouxiaceae</taxon>
        <taxon>Myrmecia</taxon>
    </lineage>
</organism>
<feature type="region of interest" description="Disordered" evidence="1">
    <location>
        <begin position="102"/>
        <end position="148"/>
    </location>
</feature>
<comment type="caution">
    <text evidence="2">The sequence shown here is derived from an EMBL/GenBank/DDBJ whole genome shotgun (WGS) entry which is preliminary data.</text>
</comment>